<keyword evidence="2" id="KW-1003">Cell membrane</keyword>
<feature type="transmembrane region" description="Helical" evidence="10">
    <location>
        <begin position="138"/>
        <end position="162"/>
    </location>
</feature>
<sequence>MPFVKHLLSLSGFSQETSGIGPLNVVNLVIYIAVLLVPKVCFPYPNTEAMIRGLSELIFFTNVYIGFLCFIIQHRPYRELLNTIDSFVKEESLAERILIKLNRKINMLSVIFCCCVALLNQTLKFVMTLQLALCTMTWCFTLLYILTVGLDVTAMNGLLILFNMTLEMFGYCFLCTELATTGTLVARQSYEFRWEEHSPKVQKMISTIVRASQAPLRITACGFITVNVELFAKVELSIDQSRLCSYLIIGVAENRRFRYRYIVVFLCYCFGIVIPKVCSRYPTLEASIRSYVEIIFATNLFGGMLALYLRHDYFQPLIVELRSFTATVLQDTQSTSIRTVLVQLNLRLHKYTLCYCLYMCCVCTLYCIAPLWGNITGYRAAMAGGINATTFEFNLYLEQDFYWLDNRTSLLGYCVFTVLMFPLIYLCGCTGTVKQVAVFNIIKYCQSVLRVVVLKLEHLKKLPDVREQSDGMSEVRQLHQRALCCAERLELMLQPLLLMQFVLCIMSWCTMMLYFAVSDDNVKFINMFLLFLFVSIETIGYCYLGSQLSQESVNVGQALYDSSWSDFDAPMRKNICFMIMRSQRRVELTAAKFCTVDMEQFRVMLNVMLFKALQNDRAVLPLVLYIQQQIGIWGESPRLRYPIAFAAFWLTVAIPKLTTRYATLETLICSMAELVFVGNVICGAMLLWMEHAAFQQFIEQVSHLTNHLYRDHPLRSVQDYLQQFNRLIHHYTNRYCFVMLFLIIFYLVAPVVTSFRAYYQSSTMGVSSPHPEYETNGRAWNASNEATLQQRTLQFALHMEQEFYGLQHHANILHYMLYLAVIVPMMFTTACTVHMKVLTIASSIRYTETLLYLVMLKVDNLHRMPTGQSVREELHDIIHVHQRTLDCIALLVKALRPVLLLQLVFCVFIWCLMMLFFVIADNLSIPFVNLGILFFVITIETFGPCYFGTRLSTQAVRLSQSVYACGWPTMERDIQQGLRMVLHRTQSPVGIQAGKFCFVNVEQFQKMVNTSYSFFIVLKDAF</sequence>
<evidence type="ECO:0000256" key="6">
    <source>
        <dbReference type="ARBA" id="ARBA00022989"/>
    </source>
</evidence>
<dbReference type="AlphaFoldDB" id="A0A182KDP9"/>
<keyword evidence="7 10" id="KW-0472">Membrane</keyword>
<evidence type="ECO:0000256" key="3">
    <source>
        <dbReference type="ARBA" id="ARBA00022606"/>
    </source>
</evidence>
<dbReference type="Pfam" id="PF02949">
    <property type="entry name" value="7tm_6"/>
    <property type="match status" value="3"/>
</dbReference>
<keyword evidence="8" id="KW-0675">Receptor</keyword>
<evidence type="ECO:0000313" key="12">
    <source>
        <dbReference type="Proteomes" id="UP000075881"/>
    </source>
</evidence>
<dbReference type="PANTHER" id="PTHR21137:SF35">
    <property type="entry name" value="ODORANT RECEPTOR 19A-RELATED"/>
    <property type="match status" value="1"/>
</dbReference>
<feature type="transmembrane region" description="Helical" evidence="10">
    <location>
        <begin position="812"/>
        <end position="835"/>
    </location>
</feature>
<dbReference type="VEuPathDB" id="VectorBase:ACHR008886"/>
<feature type="transmembrane region" description="Helical" evidence="10">
    <location>
        <begin position="288"/>
        <end position="309"/>
    </location>
</feature>
<reference evidence="12" key="1">
    <citation type="submission" date="2013-03" db="EMBL/GenBank/DDBJ databases">
        <title>The Genome Sequence of Anopheles christyi ACHKN1017.</title>
        <authorList>
            <consortium name="The Broad Institute Genomics Platform"/>
            <person name="Neafsey D.E."/>
            <person name="Besansky N."/>
            <person name="Walker B."/>
            <person name="Young S.K."/>
            <person name="Zeng Q."/>
            <person name="Gargeya S."/>
            <person name="Fitzgerald M."/>
            <person name="Haas B."/>
            <person name="Abouelleil A."/>
            <person name="Allen A.W."/>
            <person name="Alvarado L."/>
            <person name="Arachchi H.M."/>
            <person name="Berlin A.M."/>
            <person name="Chapman S.B."/>
            <person name="Gainer-Dewar J."/>
            <person name="Goldberg J."/>
            <person name="Griggs A."/>
            <person name="Gujja S."/>
            <person name="Hansen M."/>
            <person name="Howarth C."/>
            <person name="Imamovic A."/>
            <person name="Ireland A."/>
            <person name="Larimer J."/>
            <person name="McCowan C."/>
            <person name="Murphy C."/>
            <person name="Pearson M."/>
            <person name="Poon T.W."/>
            <person name="Priest M."/>
            <person name="Roberts A."/>
            <person name="Saif S."/>
            <person name="Shea T."/>
            <person name="Sisk P."/>
            <person name="Sykes S."/>
            <person name="Wortman J."/>
            <person name="Nusbaum C."/>
            <person name="Birren B."/>
        </authorList>
    </citation>
    <scope>NUCLEOTIDE SEQUENCE [LARGE SCALE GENOMIC DNA]</scope>
    <source>
        <strain evidence="12">ACHKN1017</strain>
    </source>
</reference>
<feature type="transmembrane region" description="Helical" evidence="10">
    <location>
        <begin position="353"/>
        <end position="372"/>
    </location>
</feature>
<dbReference type="EnsemblMetazoa" id="ACHR008886-RA">
    <property type="protein sequence ID" value="ACHR008886-PA"/>
    <property type="gene ID" value="ACHR008886"/>
</dbReference>
<dbReference type="PANTHER" id="PTHR21137">
    <property type="entry name" value="ODORANT RECEPTOR"/>
    <property type="match status" value="1"/>
</dbReference>
<protein>
    <submittedName>
        <fullName evidence="11">Uncharacterized protein</fullName>
    </submittedName>
</protein>
<evidence type="ECO:0000256" key="4">
    <source>
        <dbReference type="ARBA" id="ARBA00022692"/>
    </source>
</evidence>
<reference evidence="11" key="2">
    <citation type="submission" date="2020-05" db="UniProtKB">
        <authorList>
            <consortium name="EnsemblMetazoa"/>
        </authorList>
    </citation>
    <scope>IDENTIFICATION</scope>
    <source>
        <strain evidence="11">ACHKN1017</strain>
    </source>
</reference>
<keyword evidence="9" id="KW-0807">Transducer</keyword>
<evidence type="ECO:0000256" key="5">
    <source>
        <dbReference type="ARBA" id="ARBA00022725"/>
    </source>
</evidence>
<evidence type="ECO:0000256" key="2">
    <source>
        <dbReference type="ARBA" id="ARBA00022475"/>
    </source>
</evidence>
<dbReference type="GO" id="GO:0005886">
    <property type="term" value="C:plasma membrane"/>
    <property type="evidence" value="ECO:0007669"/>
    <property type="project" value="UniProtKB-SubCell"/>
</dbReference>
<dbReference type="Proteomes" id="UP000075881">
    <property type="component" value="Unassembled WGS sequence"/>
</dbReference>
<feature type="transmembrane region" description="Helical" evidence="10">
    <location>
        <begin position="496"/>
        <end position="517"/>
    </location>
</feature>
<feature type="transmembrane region" description="Helical" evidence="10">
    <location>
        <begin position="523"/>
        <end position="544"/>
    </location>
</feature>
<evidence type="ECO:0000313" key="11">
    <source>
        <dbReference type="EnsemblMetazoa" id="ACHR008886-PA"/>
    </source>
</evidence>
<dbReference type="GO" id="GO:0007165">
    <property type="term" value="P:signal transduction"/>
    <property type="evidence" value="ECO:0007669"/>
    <property type="project" value="UniProtKB-KW"/>
</dbReference>
<accession>A0A182KDP9</accession>
<comment type="subcellular location">
    <subcellularLocation>
        <location evidence="1">Cell membrane</location>
        <topology evidence="1">Multi-pass membrane protein</topology>
    </subcellularLocation>
</comment>
<feature type="transmembrane region" description="Helical" evidence="10">
    <location>
        <begin position="735"/>
        <end position="759"/>
    </location>
</feature>
<evidence type="ECO:0000256" key="7">
    <source>
        <dbReference type="ARBA" id="ARBA00023136"/>
    </source>
</evidence>
<keyword evidence="5" id="KW-0552">Olfaction</keyword>
<organism evidence="11 12">
    <name type="scientific">Anopheles christyi</name>
    <dbReference type="NCBI Taxonomy" id="43041"/>
    <lineage>
        <taxon>Eukaryota</taxon>
        <taxon>Metazoa</taxon>
        <taxon>Ecdysozoa</taxon>
        <taxon>Arthropoda</taxon>
        <taxon>Hexapoda</taxon>
        <taxon>Insecta</taxon>
        <taxon>Pterygota</taxon>
        <taxon>Neoptera</taxon>
        <taxon>Endopterygota</taxon>
        <taxon>Diptera</taxon>
        <taxon>Nematocera</taxon>
        <taxon>Culicoidea</taxon>
        <taxon>Culicidae</taxon>
        <taxon>Anophelinae</taxon>
        <taxon>Anopheles</taxon>
    </lineage>
</organism>
<keyword evidence="4 10" id="KW-0812">Transmembrane</keyword>
<name>A0A182KDP9_9DIPT</name>
<dbReference type="STRING" id="43041.A0A182KDP9"/>
<feature type="transmembrane region" description="Helical" evidence="10">
    <location>
        <begin position="925"/>
        <end position="947"/>
    </location>
</feature>
<dbReference type="GO" id="GO:0004984">
    <property type="term" value="F:olfactory receptor activity"/>
    <property type="evidence" value="ECO:0007669"/>
    <property type="project" value="InterPro"/>
</dbReference>
<keyword evidence="6 10" id="KW-1133">Transmembrane helix</keyword>
<keyword evidence="12" id="KW-1185">Reference proteome</keyword>
<feature type="transmembrane region" description="Helical" evidence="10">
    <location>
        <begin position="20"/>
        <end position="42"/>
    </location>
</feature>
<evidence type="ECO:0000256" key="10">
    <source>
        <dbReference type="SAM" id="Phobius"/>
    </source>
</evidence>
<evidence type="ECO:0000256" key="1">
    <source>
        <dbReference type="ARBA" id="ARBA00004651"/>
    </source>
</evidence>
<feature type="transmembrane region" description="Helical" evidence="10">
    <location>
        <begin position="410"/>
        <end position="433"/>
    </location>
</feature>
<evidence type="ECO:0000256" key="9">
    <source>
        <dbReference type="ARBA" id="ARBA00023224"/>
    </source>
</evidence>
<feature type="transmembrane region" description="Helical" evidence="10">
    <location>
        <begin position="105"/>
        <end position="126"/>
    </location>
</feature>
<dbReference type="InterPro" id="IPR004117">
    <property type="entry name" value="7tm6_olfct_rcpt"/>
</dbReference>
<proteinExistence type="predicted"/>
<feature type="transmembrane region" description="Helical" evidence="10">
    <location>
        <begin position="261"/>
        <end position="282"/>
    </location>
</feature>
<dbReference type="GO" id="GO:0005549">
    <property type="term" value="F:odorant binding"/>
    <property type="evidence" value="ECO:0007669"/>
    <property type="project" value="InterPro"/>
</dbReference>
<evidence type="ECO:0000256" key="8">
    <source>
        <dbReference type="ARBA" id="ARBA00023170"/>
    </source>
</evidence>
<feature type="transmembrane region" description="Helical" evidence="10">
    <location>
        <begin position="898"/>
        <end position="919"/>
    </location>
</feature>
<keyword evidence="3" id="KW-0716">Sensory transduction</keyword>